<keyword evidence="2" id="KW-0067">ATP-binding</keyword>
<dbReference type="AlphaFoldDB" id="A0AAW5IS93"/>
<proteinExistence type="predicted"/>
<dbReference type="InterPro" id="IPR012547">
    <property type="entry name" value="PDDEXK_9"/>
</dbReference>
<dbReference type="Proteomes" id="UP001204486">
    <property type="component" value="Unassembled WGS sequence"/>
</dbReference>
<evidence type="ECO:0000313" key="2">
    <source>
        <dbReference type="EMBL" id="MCP9600235.1"/>
    </source>
</evidence>
<protein>
    <submittedName>
        <fullName evidence="2">ATP-binding protein</fullName>
    </submittedName>
</protein>
<dbReference type="GO" id="GO:0005524">
    <property type="term" value="F:ATP binding"/>
    <property type="evidence" value="ECO:0007669"/>
    <property type="project" value="UniProtKB-KW"/>
</dbReference>
<dbReference type="PANTHER" id="PTHR34825">
    <property type="entry name" value="CONSERVED PROTEIN, WITH A WEAK D-GALACTARATE DEHYDRATASE/ALTRONATE HYDROLASE DOMAIN"/>
    <property type="match status" value="1"/>
</dbReference>
<organism evidence="2 3">
    <name type="scientific">Segatella copri</name>
    <dbReference type="NCBI Taxonomy" id="165179"/>
    <lineage>
        <taxon>Bacteria</taxon>
        <taxon>Pseudomonadati</taxon>
        <taxon>Bacteroidota</taxon>
        <taxon>Bacteroidia</taxon>
        <taxon>Bacteroidales</taxon>
        <taxon>Prevotellaceae</taxon>
        <taxon>Segatella</taxon>
    </lineage>
</organism>
<reference evidence="2" key="1">
    <citation type="submission" date="2022-07" db="EMBL/GenBank/DDBJ databases">
        <title>Prevotella copri.</title>
        <authorList>
            <person name="Yang C."/>
        </authorList>
    </citation>
    <scope>NUCLEOTIDE SEQUENCE</scope>
    <source>
        <strain evidence="2">HF1476</strain>
    </source>
</reference>
<name>A0AAW5IS93_9BACT</name>
<dbReference type="Pfam" id="PF09820">
    <property type="entry name" value="AAA-ATPase_like"/>
    <property type="match status" value="1"/>
</dbReference>
<dbReference type="PANTHER" id="PTHR34825:SF1">
    <property type="entry name" value="AAA-ATPASE-LIKE DOMAIN-CONTAINING PROTEIN"/>
    <property type="match status" value="1"/>
</dbReference>
<dbReference type="InterPro" id="IPR018631">
    <property type="entry name" value="AAA-ATPase-like_dom"/>
</dbReference>
<dbReference type="RefSeq" id="WP_254987517.1">
    <property type="nucleotide sequence ID" value="NZ_JANDWK010000022.1"/>
</dbReference>
<dbReference type="EMBL" id="JANDWN010000024">
    <property type="protein sequence ID" value="MCP9600235.1"/>
    <property type="molecule type" value="Genomic_DNA"/>
</dbReference>
<evidence type="ECO:0000313" key="3">
    <source>
        <dbReference type="Proteomes" id="UP001204486"/>
    </source>
</evidence>
<accession>A0AAW5IS93</accession>
<gene>
    <name evidence="2" type="ORF">NNC55_09750</name>
</gene>
<comment type="caution">
    <text evidence="2">The sequence shown here is derived from an EMBL/GenBank/DDBJ whole genome shotgun (WGS) entry which is preliminary data.</text>
</comment>
<feature type="domain" description="AAA-ATPase-like" evidence="1">
    <location>
        <begin position="4"/>
        <end position="210"/>
    </location>
</feature>
<keyword evidence="2" id="KW-0547">Nucleotide-binding</keyword>
<evidence type="ECO:0000259" key="1">
    <source>
        <dbReference type="Pfam" id="PF09820"/>
    </source>
</evidence>
<sequence>MKYPIGIQDFEKIIEDGYVYLDKTGLVYDLVHNGTIYFLSRPRRFGKSLLVSTLKCYFEGKKELFKGLAIDKLEKEWKQYPVFHLDFNGNNFTNPGELEVILENFVASQEMIYGKSPFRDSLGGRFEYVLKAAHEKTGLRAVVLIDEYDKPILDVLDTQIKTSIKGEERLLEDWNREVLKGFYSVFKAADANLQFVLLTGVTKFSQVSVFSGFNQPNDISMDEHYEALCGITEEELYSTFDEQIKAMAVRYKTTEEGMKYKLKRKFDGYHFSPNMLDIYNPFSILNALSKKILADYWFRTGSPTYLVRLLSHFDENINEMVNRFYPTSSFIDYKADVEAPLPMIYQSGYLTIKDWNMDTDSYLLDFPNDEVRSGFLTLVASSYLKPSKSTDAWVIQVIDVMSKGDCHQLENLMTSFFASIPYNQRRKDDEREKERYFQYTFYLVLRMISCFTVFIEKQQSEGRVDCVVETQNYIYIFEFKRDGSAEEALKQIENMGYAREYAADGRKIYQIGCNFSSKTGTIDGWKMKWVICKNILKM</sequence>
<dbReference type="Pfam" id="PF08011">
    <property type="entry name" value="PDDEXK_9"/>
    <property type="match status" value="1"/>
</dbReference>